<sequence length="146" mass="16556">MKPKMVFLLSIFLSLSISCSKADLGDPINYELILENHLSYDSEETIPEQTLVFKNESDLNNFLPVIEQVNPYRVDNLKNLDFDFSHNDLILIIGKYYAYCCSKININGVYKENNSVVVKYKESGPGEATAVSQAYTVLKISKEDSE</sequence>
<dbReference type="KEGG" id="afla:FHG64_18080"/>
<organism evidence="2 3">
    <name type="scientific">Antarcticibacterium flavum</name>
    <dbReference type="NCBI Taxonomy" id="2058175"/>
    <lineage>
        <taxon>Bacteria</taxon>
        <taxon>Pseudomonadati</taxon>
        <taxon>Bacteroidota</taxon>
        <taxon>Flavobacteriia</taxon>
        <taxon>Flavobacteriales</taxon>
        <taxon>Flavobacteriaceae</taxon>
        <taxon>Antarcticibacterium</taxon>
    </lineage>
</organism>
<dbReference type="PROSITE" id="PS51257">
    <property type="entry name" value="PROKAR_LIPOPROTEIN"/>
    <property type="match status" value="1"/>
</dbReference>
<proteinExistence type="predicted"/>
<dbReference type="OrthoDB" id="1439488at2"/>
<accession>A0A5B7X8T9</accession>
<dbReference type="AlphaFoldDB" id="A0A5B7X8T9"/>
<evidence type="ECO:0000313" key="2">
    <source>
        <dbReference type="EMBL" id="QCY71148.1"/>
    </source>
</evidence>
<keyword evidence="3" id="KW-1185">Reference proteome</keyword>
<feature type="chain" id="PRO_5022901266" description="Lipoprotein" evidence="1">
    <location>
        <begin position="23"/>
        <end position="146"/>
    </location>
</feature>
<evidence type="ECO:0000256" key="1">
    <source>
        <dbReference type="SAM" id="SignalP"/>
    </source>
</evidence>
<keyword evidence="1" id="KW-0732">Signal</keyword>
<protein>
    <recommendedName>
        <fullName evidence="4">Lipoprotein</fullName>
    </recommendedName>
</protein>
<dbReference type="EMBL" id="CP040812">
    <property type="protein sequence ID" value="QCY71148.1"/>
    <property type="molecule type" value="Genomic_DNA"/>
</dbReference>
<gene>
    <name evidence="2" type="ORF">FHG64_18080</name>
</gene>
<feature type="signal peptide" evidence="1">
    <location>
        <begin position="1"/>
        <end position="22"/>
    </location>
</feature>
<evidence type="ECO:0008006" key="4">
    <source>
        <dbReference type="Google" id="ProtNLM"/>
    </source>
</evidence>
<dbReference type="RefSeq" id="WP_139067696.1">
    <property type="nucleotide sequence ID" value="NZ_CP040812.1"/>
</dbReference>
<reference evidence="2 3" key="1">
    <citation type="submission" date="2019-06" db="EMBL/GenBank/DDBJ databases">
        <title>Complete genome sequence of Antarcticibacterium flavum KCTC 52984T from an Antarctic marine sediment.</title>
        <authorList>
            <person name="Lee Y.M."/>
            <person name="Shin S.C."/>
        </authorList>
    </citation>
    <scope>NUCLEOTIDE SEQUENCE [LARGE SCALE GENOMIC DNA]</scope>
    <source>
        <strain evidence="2 3">KCTC 52984</strain>
    </source>
</reference>
<name>A0A5B7X8T9_9FLAO</name>
<evidence type="ECO:0000313" key="3">
    <source>
        <dbReference type="Proteomes" id="UP000309016"/>
    </source>
</evidence>
<dbReference type="Proteomes" id="UP000309016">
    <property type="component" value="Chromosome"/>
</dbReference>